<evidence type="ECO:0000259" key="16">
    <source>
        <dbReference type="PROSITE" id="PS01033"/>
    </source>
</evidence>
<evidence type="ECO:0000256" key="8">
    <source>
        <dbReference type="ARBA" id="ARBA00022723"/>
    </source>
</evidence>
<accession>A0A3M2R1I8</accession>
<dbReference type="STRING" id="2010991.A0A3M2R1I8"/>
<evidence type="ECO:0000256" key="2">
    <source>
        <dbReference type="ARBA" id="ARBA00001974"/>
    </source>
</evidence>
<dbReference type="SUPFAM" id="SSF52343">
    <property type="entry name" value="Ferredoxin reductase-like, C-terminal NADP-linked domain"/>
    <property type="match status" value="1"/>
</dbReference>
<dbReference type="PANTHER" id="PTHR43396:SF3">
    <property type="entry name" value="FLAVOHEMOPROTEIN"/>
    <property type="match status" value="1"/>
</dbReference>
<dbReference type="Pfam" id="PF00042">
    <property type="entry name" value="Globin"/>
    <property type="match status" value="1"/>
</dbReference>
<organism evidence="18 19">
    <name type="scientific">Fusarium kuroshium</name>
    <dbReference type="NCBI Taxonomy" id="2010991"/>
    <lineage>
        <taxon>Eukaryota</taxon>
        <taxon>Fungi</taxon>
        <taxon>Dikarya</taxon>
        <taxon>Ascomycota</taxon>
        <taxon>Pezizomycotina</taxon>
        <taxon>Sordariomycetes</taxon>
        <taxon>Hypocreomycetidae</taxon>
        <taxon>Hypocreales</taxon>
        <taxon>Nectriaceae</taxon>
        <taxon>Fusarium</taxon>
        <taxon>Fusarium solani species complex</taxon>
    </lineage>
</organism>
<dbReference type="Gene3D" id="1.10.490.10">
    <property type="entry name" value="Globins"/>
    <property type="match status" value="1"/>
</dbReference>
<dbReference type="InterPro" id="IPR012292">
    <property type="entry name" value="Globin/Proto"/>
</dbReference>
<evidence type="ECO:0000256" key="10">
    <source>
        <dbReference type="ARBA" id="ARBA00022857"/>
    </source>
</evidence>
<dbReference type="SUPFAM" id="SSF46458">
    <property type="entry name" value="Globin-like"/>
    <property type="match status" value="1"/>
</dbReference>
<dbReference type="EC" id="1.14.12.17" evidence="4"/>
<keyword evidence="9" id="KW-0274">FAD</keyword>
<dbReference type="InterPro" id="IPR017938">
    <property type="entry name" value="Riboflavin_synthase-like_b-brl"/>
</dbReference>
<comment type="similarity">
    <text evidence="3">In the C-terminal section; belongs to the flavoprotein pyridine nucleotide cytochrome reductase family.</text>
</comment>
<evidence type="ECO:0000313" key="18">
    <source>
        <dbReference type="EMBL" id="RMI99112.1"/>
    </source>
</evidence>
<dbReference type="InterPro" id="IPR017927">
    <property type="entry name" value="FAD-bd_FR_type"/>
</dbReference>
<dbReference type="Gene3D" id="2.40.30.10">
    <property type="entry name" value="Translation factors"/>
    <property type="match status" value="1"/>
</dbReference>
<dbReference type="GO" id="GO:0071949">
    <property type="term" value="F:FAD binding"/>
    <property type="evidence" value="ECO:0007669"/>
    <property type="project" value="TreeGrafter"/>
</dbReference>
<feature type="domain" description="FAD-binding FR-type" evidence="17">
    <location>
        <begin position="149"/>
        <end position="262"/>
    </location>
</feature>
<dbReference type="FunFam" id="2.40.30.10:FF:000034">
    <property type="entry name" value="Flavohemoprotein"/>
    <property type="match status" value="1"/>
</dbReference>
<evidence type="ECO:0000256" key="1">
    <source>
        <dbReference type="ARBA" id="ARBA00001970"/>
    </source>
</evidence>
<comment type="catalytic activity">
    <reaction evidence="15">
        <text>2 nitric oxide + NADPH + 2 O2 = 2 nitrate + NADP(+) + H(+)</text>
        <dbReference type="Rhea" id="RHEA:19465"/>
        <dbReference type="ChEBI" id="CHEBI:15378"/>
        <dbReference type="ChEBI" id="CHEBI:15379"/>
        <dbReference type="ChEBI" id="CHEBI:16480"/>
        <dbReference type="ChEBI" id="CHEBI:17632"/>
        <dbReference type="ChEBI" id="CHEBI:57783"/>
        <dbReference type="ChEBI" id="CHEBI:58349"/>
        <dbReference type="EC" id="1.14.12.17"/>
    </reaction>
</comment>
<dbReference type="PRINTS" id="PR00371">
    <property type="entry name" value="FPNCR"/>
</dbReference>
<keyword evidence="19" id="KW-1185">Reference proteome</keyword>
<evidence type="ECO:0000256" key="13">
    <source>
        <dbReference type="ARBA" id="ARBA00023027"/>
    </source>
</evidence>
<dbReference type="InterPro" id="IPR039261">
    <property type="entry name" value="FNR_nucleotide-bd"/>
</dbReference>
<comment type="caution">
    <text evidence="18">The sequence shown here is derived from an EMBL/GenBank/DDBJ whole genome shotgun (WGS) entry which is preliminary data.</text>
</comment>
<dbReference type="InterPro" id="IPR009050">
    <property type="entry name" value="Globin-like_sf"/>
</dbReference>
<evidence type="ECO:0000256" key="4">
    <source>
        <dbReference type="ARBA" id="ARBA00012229"/>
    </source>
</evidence>
<gene>
    <name evidence="18" type="ORF">CDV36_016028</name>
</gene>
<dbReference type="GO" id="GO:0046872">
    <property type="term" value="F:metal ion binding"/>
    <property type="evidence" value="ECO:0007669"/>
    <property type="project" value="UniProtKB-KW"/>
</dbReference>
<evidence type="ECO:0000256" key="12">
    <source>
        <dbReference type="ARBA" id="ARBA00023004"/>
    </source>
</evidence>
<dbReference type="CDD" id="cd08922">
    <property type="entry name" value="FHb-globin"/>
    <property type="match status" value="1"/>
</dbReference>
<dbReference type="InterPro" id="IPR000971">
    <property type="entry name" value="Globin"/>
</dbReference>
<dbReference type="Proteomes" id="UP000277212">
    <property type="component" value="Unassembled WGS sequence"/>
</dbReference>
<feature type="domain" description="Globin" evidence="16">
    <location>
        <begin position="2"/>
        <end position="139"/>
    </location>
</feature>
<dbReference type="PROSITE" id="PS51384">
    <property type="entry name" value="FAD_FR"/>
    <property type="match status" value="1"/>
</dbReference>
<dbReference type="Gene3D" id="3.40.50.80">
    <property type="entry name" value="Nucleotide-binding domain of ferredoxin-NADP reductase (FNR) module"/>
    <property type="match status" value="1"/>
</dbReference>
<keyword evidence="12" id="KW-0408">Iron</keyword>
<keyword evidence="11" id="KW-0560">Oxidoreductase</keyword>
<keyword evidence="5" id="KW-0216">Detoxification</keyword>
<dbReference type="GO" id="GO:0071500">
    <property type="term" value="P:cellular response to nitrosative stress"/>
    <property type="evidence" value="ECO:0007669"/>
    <property type="project" value="TreeGrafter"/>
</dbReference>
<dbReference type="PROSITE" id="PS01033">
    <property type="entry name" value="GLOBIN"/>
    <property type="match status" value="1"/>
</dbReference>
<dbReference type="InterPro" id="IPR001709">
    <property type="entry name" value="Flavoprot_Pyr_Nucl_cyt_Rdtase"/>
</dbReference>
<sequence>MALSYQEAKLIQDTIPALTDHGERITTILYRRMLRDHPELNDHFNLANMASGRMPRALMAVILNYASNINNITELIPKLERMSHKHCSLGVMTENYSIVAKYLINAFAEALGPAMTPSVIDAWTKVYWMLARMLAGRESQLYRSFGRWQGYRQFRIEKKVEEAQNVYSIYLVPVDGQPLPTFMPGQYVSVRVDLPAKGHHQSRQYSLSDAPQQDYYRITIKRAGIKDHEFRNLGVVSNILIDEKGNGDIVQLTHPAGDFFLDMDNPSNGPIVLISAGIGLAPMISILNAISQRSPSRPISWIYGSHHDIPFHEHVRRTERSHPNLRVNMFQTQPAGPGQVCTIHRGRLNLAKVRSADLWLGNRSAEYYVCGPEKFMMEVSRYLRARSVDSGRLKFELFCVGDSEFKVDPLDLIRAESRAFCKET</sequence>
<protein>
    <recommendedName>
        <fullName evidence="4">nitric oxide dioxygenase</fullName>
        <ecNumber evidence="4">1.14.12.17</ecNumber>
    </recommendedName>
</protein>
<dbReference type="GO" id="GO:0019825">
    <property type="term" value="F:oxygen binding"/>
    <property type="evidence" value="ECO:0007669"/>
    <property type="project" value="InterPro"/>
</dbReference>
<keyword evidence="6" id="KW-0349">Heme</keyword>
<evidence type="ECO:0000256" key="14">
    <source>
        <dbReference type="ARBA" id="ARBA00048649"/>
    </source>
</evidence>
<reference evidence="18 19" key="1">
    <citation type="submission" date="2017-06" db="EMBL/GenBank/DDBJ databases">
        <title>Comparative genomic analysis of Ambrosia Fusariam Clade fungi.</title>
        <authorList>
            <person name="Stajich J.E."/>
            <person name="Carrillo J."/>
            <person name="Kijimoto T."/>
            <person name="Eskalen A."/>
            <person name="O'Donnell K."/>
            <person name="Kasson M."/>
        </authorList>
    </citation>
    <scope>NUCLEOTIDE SEQUENCE [LARGE SCALE GENOMIC DNA]</scope>
    <source>
        <strain evidence="18">UCR3666</strain>
    </source>
</reference>
<keyword evidence="10" id="KW-0521">NADP</keyword>
<dbReference type="GO" id="GO:0009636">
    <property type="term" value="P:response to toxic substance"/>
    <property type="evidence" value="ECO:0007669"/>
    <property type="project" value="UniProtKB-KW"/>
</dbReference>
<name>A0A3M2R1I8_9HYPO</name>
<dbReference type="InterPro" id="IPR001433">
    <property type="entry name" value="OxRdtase_FAD/NAD-bd"/>
</dbReference>
<dbReference type="SUPFAM" id="SSF63380">
    <property type="entry name" value="Riboflavin synthase domain-like"/>
    <property type="match status" value="1"/>
</dbReference>
<comment type="catalytic activity">
    <reaction evidence="14">
        <text>2 nitric oxide + NADH + 2 O2 = 2 nitrate + NAD(+) + H(+)</text>
        <dbReference type="Rhea" id="RHEA:19469"/>
        <dbReference type="ChEBI" id="CHEBI:15378"/>
        <dbReference type="ChEBI" id="CHEBI:15379"/>
        <dbReference type="ChEBI" id="CHEBI:16480"/>
        <dbReference type="ChEBI" id="CHEBI:17632"/>
        <dbReference type="ChEBI" id="CHEBI:57540"/>
        <dbReference type="ChEBI" id="CHEBI:57945"/>
        <dbReference type="EC" id="1.14.12.17"/>
    </reaction>
</comment>
<evidence type="ECO:0000313" key="19">
    <source>
        <dbReference type="Proteomes" id="UP000277212"/>
    </source>
</evidence>
<evidence type="ECO:0000256" key="3">
    <source>
        <dbReference type="ARBA" id="ARBA00006401"/>
    </source>
</evidence>
<dbReference type="AlphaFoldDB" id="A0A3M2R1I8"/>
<keyword evidence="8" id="KW-0479">Metal-binding</keyword>
<proteinExistence type="inferred from homology"/>
<keyword evidence="7" id="KW-0285">Flavoprotein</keyword>
<dbReference type="CDD" id="cd06184">
    <property type="entry name" value="flavohem_like_fad_nad_binding"/>
    <property type="match status" value="1"/>
</dbReference>
<evidence type="ECO:0000256" key="9">
    <source>
        <dbReference type="ARBA" id="ARBA00022827"/>
    </source>
</evidence>
<dbReference type="GO" id="GO:0020037">
    <property type="term" value="F:heme binding"/>
    <property type="evidence" value="ECO:0007669"/>
    <property type="project" value="InterPro"/>
</dbReference>
<dbReference type="GO" id="GO:0046210">
    <property type="term" value="P:nitric oxide catabolic process"/>
    <property type="evidence" value="ECO:0007669"/>
    <property type="project" value="TreeGrafter"/>
</dbReference>
<keyword evidence="13" id="KW-0520">NAD</keyword>
<dbReference type="Pfam" id="PF00175">
    <property type="entry name" value="NAD_binding_1"/>
    <property type="match status" value="1"/>
</dbReference>
<evidence type="ECO:0000256" key="6">
    <source>
        <dbReference type="ARBA" id="ARBA00022617"/>
    </source>
</evidence>
<comment type="cofactor">
    <cofactor evidence="2">
        <name>FAD</name>
        <dbReference type="ChEBI" id="CHEBI:57692"/>
    </cofactor>
</comment>
<dbReference type="EMBL" id="NKUJ01000740">
    <property type="protein sequence ID" value="RMI99112.1"/>
    <property type="molecule type" value="Genomic_DNA"/>
</dbReference>
<comment type="cofactor">
    <cofactor evidence="1">
        <name>heme b</name>
        <dbReference type="ChEBI" id="CHEBI:60344"/>
    </cofactor>
</comment>
<dbReference type="OrthoDB" id="436496at2759"/>
<dbReference type="PANTHER" id="PTHR43396">
    <property type="entry name" value="FLAVOHEMOPROTEIN"/>
    <property type="match status" value="1"/>
</dbReference>
<evidence type="ECO:0000256" key="15">
    <source>
        <dbReference type="ARBA" id="ARBA00049433"/>
    </source>
</evidence>
<evidence type="ECO:0000256" key="7">
    <source>
        <dbReference type="ARBA" id="ARBA00022630"/>
    </source>
</evidence>
<evidence type="ECO:0000256" key="5">
    <source>
        <dbReference type="ARBA" id="ARBA00022575"/>
    </source>
</evidence>
<evidence type="ECO:0000256" key="11">
    <source>
        <dbReference type="ARBA" id="ARBA00023002"/>
    </source>
</evidence>
<dbReference type="FunFam" id="1.10.490.10:FF:000003">
    <property type="entry name" value="Flavohemoprotein"/>
    <property type="match status" value="1"/>
</dbReference>
<dbReference type="GO" id="GO:0008941">
    <property type="term" value="F:nitric oxide dioxygenase NAD(P)H activity"/>
    <property type="evidence" value="ECO:0007669"/>
    <property type="project" value="UniProtKB-EC"/>
</dbReference>
<evidence type="ECO:0000259" key="17">
    <source>
        <dbReference type="PROSITE" id="PS51384"/>
    </source>
</evidence>